<dbReference type="AlphaFoldDB" id="A0A450WCS9"/>
<evidence type="ECO:0000313" key="2">
    <source>
        <dbReference type="EMBL" id="VFK14852.1"/>
    </source>
</evidence>
<reference evidence="2" key="1">
    <citation type="submission" date="2019-02" db="EMBL/GenBank/DDBJ databases">
        <authorList>
            <person name="Gruber-Vodicka R. H."/>
            <person name="Seah K. B. B."/>
        </authorList>
    </citation>
    <scope>NUCLEOTIDE SEQUENCE</scope>
    <source>
        <strain evidence="2">BECK_BY7</strain>
    </source>
</reference>
<dbReference type="EMBL" id="CAADFN010000011">
    <property type="protein sequence ID" value="VFK14852.1"/>
    <property type="molecule type" value="Genomic_DNA"/>
</dbReference>
<name>A0A450WCS9_9GAMM</name>
<accession>A0A450WCS9</accession>
<sequence>MGVGAAHAEGTHPRDAPFSITFSATGPGLPFHGNPEGEIGPIDMGIRGLEMQVGRDLFVLQRQYDLHQPRDARRCLQVSDIGLYRSDGER</sequence>
<feature type="region of interest" description="Disordered" evidence="1">
    <location>
        <begin position="1"/>
        <end position="37"/>
    </location>
</feature>
<protein>
    <submittedName>
        <fullName evidence="2">Uncharacterized protein</fullName>
    </submittedName>
</protein>
<organism evidence="2">
    <name type="scientific">Candidatus Kentrum sp. LFY</name>
    <dbReference type="NCBI Taxonomy" id="2126342"/>
    <lineage>
        <taxon>Bacteria</taxon>
        <taxon>Pseudomonadati</taxon>
        <taxon>Pseudomonadota</taxon>
        <taxon>Gammaproteobacteria</taxon>
        <taxon>Candidatus Kentrum</taxon>
    </lineage>
</organism>
<proteinExistence type="predicted"/>
<gene>
    <name evidence="2" type="ORF">BECKLFY1418C_GA0070996_101130</name>
</gene>
<evidence type="ECO:0000256" key="1">
    <source>
        <dbReference type="SAM" id="MobiDB-lite"/>
    </source>
</evidence>